<evidence type="ECO:0000256" key="6">
    <source>
        <dbReference type="ARBA" id="ARBA00023163"/>
    </source>
</evidence>
<dbReference type="GO" id="GO:0016592">
    <property type="term" value="C:mediator complex"/>
    <property type="evidence" value="ECO:0007669"/>
    <property type="project" value="InterPro"/>
</dbReference>
<dbReference type="VEuPathDB" id="FungiDB:DIURU_005771"/>
<evidence type="ECO:0000256" key="7">
    <source>
        <dbReference type="ARBA" id="ARBA00023242"/>
    </source>
</evidence>
<comment type="caution">
    <text evidence="11">The sequence shown here is derived from an EMBL/GenBank/DDBJ whole genome shotgun (WGS) entry which is preliminary data.</text>
</comment>
<feature type="compositionally biased region" description="Basic and acidic residues" evidence="10">
    <location>
        <begin position="127"/>
        <end position="136"/>
    </location>
</feature>
<gene>
    <name evidence="9" type="primary">MED19</name>
    <name evidence="11" type="ORF">DIURU_005771</name>
</gene>
<keyword evidence="7 9" id="KW-0539">Nucleus</keyword>
<dbReference type="OrthoDB" id="2160599at2759"/>
<reference evidence="11 12" key="1">
    <citation type="submission" date="2019-07" db="EMBL/GenBank/DDBJ databases">
        <title>Genome assembly of two rare yeast pathogens: Diutina rugosa and Trichomonascus ciferrii.</title>
        <authorList>
            <person name="Mixao V."/>
            <person name="Saus E."/>
            <person name="Hansen A."/>
            <person name="Lass-Flor C."/>
            <person name="Gabaldon T."/>
        </authorList>
    </citation>
    <scope>NUCLEOTIDE SEQUENCE [LARGE SCALE GENOMIC DNA]</scope>
    <source>
        <strain evidence="11 12">CBS 613</strain>
    </source>
</reference>
<evidence type="ECO:0000313" key="11">
    <source>
        <dbReference type="EMBL" id="KAA8896505.1"/>
    </source>
</evidence>
<evidence type="ECO:0000256" key="10">
    <source>
        <dbReference type="SAM" id="MobiDB-lite"/>
    </source>
</evidence>
<evidence type="ECO:0000313" key="12">
    <source>
        <dbReference type="Proteomes" id="UP000449547"/>
    </source>
</evidence>
<dbReference type="EMBL" id="SWFT01000164">
    <property type="protein sequence ID" value="KAA8896505.1"/>
    <property type="molecule type" value="Genomic_DNA"/>
</dbReference>
<comment type="function">
    <text evidence="9">Component of the Mediator complex, a coactivator involved in the regulated transcription of nearly all RNA polymerase II-dependent genes. Mediator functions as a bridge to convey information from gene-specific regulatory proteins to the basal RNA polymerase II transcription machinery. Mediator is recruited to promoters by direct interactions with regulatory proteins and serves as a scaffold for the assembly of a functional preinitiation complex with RNA polymerase II and the general transcription factors.</text>
</comment>
<protein>
    <recommendedName>
        <fullName evidence="3 9">Mediator of RNA polymerase II transcription subunit 19</fullName>
    </recommendedName>
    <alternativeName>
        <fullName evidence="8 9">Mediator complex subunit 19</fullName>
    </alternativeName>
</protein>
<evidence type="ECO:0000256" key="5">
    <source>
        <dbReference type="ARBA" id="ARBA00023159"/>
    </source>
</evidence>
<evidence type="ECO:0000256" key="2">
    <source>
        <dbReference type="ARBA" id="ARBA00009259"/>
    </source>
</evidence>
<evidence type="ECO:0000256" key="9">
    <source>
        <dbReference type="RuleBase" id="RU364151"/>
    </source>
</evidence>
<name>A0A642UGA0_DIURU</name>
<comment type="similarity">
    <text evidence="2 9">Belongs to the Mediator complex subunit 19 family.</text>
</comment>
<keyword evidence="4 9" id="KW-0805">Transcription regulation</keyword>
<evidence type="ECO:0000256" key="3">
    <source>
        <dbReference type="ARBA" id="ARBA00019615"/>
    </source>
</evidence>
<comment type="subunit">
    <text evidence="9">Component of the Mediator complex.</text>
</comment>
<comment type="subcellular location">
    <subcellularLocation>
        <location evidence="1 9">Nucleus</location>
    </subcellularLocation>
</comment>
<keyword evidence="6 9" id="KW-0804">Transcription</keyword>
<organism evidence="11 12">
    <name type="scientific">Diutina rugosa</name>
    <name type="common">Yeast</name>
    <name type="synonym">Candida rugosa</name>
    <dbReference type="NCBI Taxonomy" id="5481"/>
    <lineage>
        <taxon>Eukaryota</taxon>
        <taxon>Fungi</taxon>
        <taxon>Dikarya</taxon>
        <taxon>Ascomycota</taxon>
        <taxon>Saccharomycotina</taxon>
        <taxon>Pichiomycetes</taxon>
        <taxon>Debaryomycetaceae</taxon>
        <taxon>Diutina</taxon>
    </lineage>
</organism>
<proteinExistence type="inferred from homology"/>
<dbReference type="OMA" id="MRGDDMS"/>
<dbReference type="AlphaFoldDB" id="A0A642UGA0"/>
<feature type="region of interest" description="Disordered" evidence="10">
    <location>
        <begin position="122"/>
        <end position="154"/>
    </location>
</feature>
<dbReference type="Pfam" id="PF08633">
    <property type="entry name" value="Rox3"/>
    <property type="match status" value="1"/>
</dbReference>
<keyword evidence="5 9" id="KW-0010">Activator</keyword>
<dbReference type="Proteomes" id="UP000449547">
    <property type="component" value="Unassembled WGS sequence"/>
</dbReference>
<evidence type="ECO:0000256" key="8">
    <source>
        <dbReference type="ARBA" id="ARBA00032018"/>
    </source>
</evidence>
<sequence>MPEYYLVSHERYTLPQPSARDNLLAVYGLEAVARSLARTNPDGSKGVKLRKSYKNHIVDLPGKHQVSQAKPVNPEILNPSVATNPNTIRALDPELLKQALHFDKSPPTGISGFNHVDLAISDNQTLMRDEGEEERKGKRKKKGGLPDPKRPHYG</sequence>
<dbReference type="InterPro" id="IPR013942">
    <property type="entry name" value="Mediator_Med19_fun"/>
</dbReference>
<dbReference type="GO" id="GO:0070847">
    <property type="term" value="C:core mediator complex"/>
    <property type="evidence" value="ECO:0007669"/>
    <property type="project" value="TreeGrafter"/>
</dbReference>
<dbReference type="GO" id="GO:0006357">
    <property type="term" value="P:regulation of transcription by RNA polymerase II"/>
    <property type="evidence" value="ECO:0007669"/>
    <property type="project" value="InterPro"/>
</dbReference>
<accession>A0A642UGA0</accession>
<dbReference type="GO" id="GO:0003712">
    <property type="term" value="F:transcription coregulator activity"/>
    <property type="evidence" value="ECO:0007669"/>
    <property type="project" value="InterPro"/>
</dbReference>
<evidence type="ECO:0000256" key="1">
    <source>
        <dbReference type="ARBA" id="ARBA00004123"/>
    </source>
</evidence>
<dbReference type="PANTHER" id="PTHR28270">
    <property type="entry name" value="MEDIATOR OF RNA POLYMERASE II TRANSCRIPTION SUBUNIT 19"/>
    <property type="match status" value="1"/>
</dbReference>
<dbReference type="PANTHER" id="PTHR28270:SF1">
    <property type="entry name" value="MEDIATOR OF RNA POLYMERASE II TRANSCRIPTION SUBUNIT 19"/>
    <property type="match status" value="1"/>
</dbReference>
<evidence type="ECO:0000256" key="4">
    <source>
        <dbReference type="ARBA" id="ARBA00023015"/>
    </source>
</evidence>
<keyword evidence="12" id="KW-1185">Reference proteome</keyword>